<dbReference type="AlphaFoldDB" id="A0A0G4I1D7"/>
<evidence type="ECO:0000256" key="1">
    <source>
        <dbReference type="SAM" id="MobiDB-lite"/>
    </source>
</evidence>
<organism evidence="2">
    <name type="scientific">Chromera velia CCMP2878</name>
    <dbReference type="NCBI Taxonomy" id="1169474"/>
    <lineage>
        <taxon>Eukaryota</taxon>
        <taxon>Sar</taxon>
        <taxon>Alveolata</taxon>
        <taxon>Colpodellida</taxon>
        <taxon>Chromeraceae</taxon>
        <taxon>Chromera</taxon>
    </lineage>
</organism>
<feature type="region of interest" description="Disordered" evidence="1">
    <location>
        <begin position="63"/>
        <end position="106"/>
    </location>
</feature>
<proteinExistence type="predicted"/>
<name>A0A0G4I1D7_9ALVE</name>
<dbReference type="VEuPathDB" id="CryptoDB:Cvel_10127"/>
<protein>
    <submittedName>
        <fullName evidence="2">Uncharacterized protein</fullName>
    </submittedName>
</protein>
<feature type="region of interest" description="Disordered" evidence="1">
    <location>
        <begin position="1"/>
        <end position="23"/>
    </location>
</feature>
<sequence length="106" mass="12104">MDCERHRERKTERGDSETGRERDVQVLLGQRSCCPPSDECIYLRAENPGESPAWCLELEEDRQERHGQLPMRGTEPLPPSDIRSTLISPRREGSLEGARLGGMDER</sequence>
<gene>
    <name evidence="2" type="ORF">Cvel_10127</name>
</gene>
<reference evidence="2" key="1">
    <citation type="submission" date="2014-11" db="EMBL/GenBank/DDBJ databases">
        <authorList>
            <person name="Otto D Thomas"/>
            <person name="Naeem Raeece"/>
        </authorList>
    </citation>
    <scope>NUCLEOTIDE SEQUENCE</scope>
</reference>
<evidence type="ECO:0000313" key="2">
    <source>
        <dbReference type="EMBL" id="CEM50700.1"/>
    </source>
</evidence>
<accession>A0A0G4I1D7</accession>
<dbReference type="EMBL" id="CDMZ01004730">
    <property type="protein sequence ID" value="CEM50700.1"/>
    <property type="molecule type" value="Genomic_DNA"/>
</dbReference>